<comment type="caution">
    <text evidence="10">The sequence shown here is derived from an EMBL/GenBank/DDBJ whole genome shotgun (WGS) entry which is preliminary data.</text>
</comment>
<dbReference type="UniPathway" id="UPA00391"/>
<dbReference type="PROSITE" id="PS51918">
    <property type="entry name" value="RADICAL_SAM"/>
    <property type="match status" value="1"/>
</dbReference>
<comment type="function">
    <text evidence="8">Catalyzes the complex heterocyclic radical-mediated conversion of 6-carboxy-5,6,7,8-tetrahydropterin (CPH4) to 7-carboxy-7-deazaguanine (CDG), a step common to the biosynthetic pathways of all 7-deazapurine-containing compounds.</text>
</comment>
<keyword evidence="2 8" id="KW-0949">S-adenosyl-L-methionine</keyword>
<feature type="binding site" evidence="8">
    <location>
        <position position="37"/>
    </location>
    <ligand>
        <name>substrate</name>
    </ligand>
</feature>
<comment type="catalytic activity">
    <reaction evidence="8">
        <text>6-carboxy-5,6,7,8-tetrahydropterin + H(+) = 7-carboxy-7-carbaguanine + NH4(+)</text>
        <dbReference type="Rhea" id="RHEA:27974"/>
        <dbReference type="ChEBI" id="CHEBI:15378"/>
        <dbReference type="ChEBI" id="CHEBI:28938"/>
        <dbReference type="ChEBI" id="CHEBI:61032"/>
        <dbReference type="ChEBI" id="CHEBI:61036"/>
        <dbReference type="EC" id="4.3.99.3"/>
    </reaction>
</comment>
<dbReference type="GO" id="GO:0008616">
    <property type="term" value="P:tRNA queuosine(34) biosynthetic process"/>
    <property type="evidence" value="ECO:0007669"/>
    <property type="project" value="UniProtKB-UniRule"/>
</dbReference>
<comment type="subunit">
    <text evidence="8">Homodimer.</text>
</comment>
<evidence type="ECO:0000256" key="2">
    <source>
        <dbReference type="ARBA" id="ARBA00022691"/>
    </source>
</evidence>
<accession>A0A7X7LWI6</accession>
<dbReference type="SFLD" id="SFLDS00029">
    <property type="entry name" value="Radical_SAM"/>
    <property type="match status" value="1"/>
</dbReference>
<dbReference type="SUPFAM" id="SSF102114">
    <property type="entry name" value="Radical SAM enzymes"/>
    <property type="match status" value="1"/>
</dbReference>
<comment type="cofactor">
    <cofactor evidence="8">
        <name>[4Fe-4S] cluster</name>
        <dbReference type="ChEBI" id="CHEBI:49883"/>
    </cofactor>
    <text evidence="8">Binds 1 [4Fe-4S] cluster. The cluster is coordinated with 3 cysteines and an exchangeable S-adenosyl-L-methionine.</text>
</comment>
<evidence type="ECO:0000256" key="6">
    <source>
        <dbReference type="ARBA" id="ARBA00023014"/>
    </source>
</evidence>
<evidence type="ECO:0000256" key="7">
    <source>
        <dbReference type="ARBA" id="ARBA00023239"/>
    </source>
</evidence>
<dbReference type="AlphaFoldDB" id="A0A7X7LWI6"/>
<feature type="binding site" evidence="8">
    <location>
        <position position="41"/>
    </location>
    <ligand>
        <name>[4Fe-4S] cluster</name>
        <dbReference type="ChEBI" id="CHEBI:49883"/>
        <note>4Fe-4S-S-AdoMet</note>
    </ligand>
</feature>
<keyword evidence="6 8" id="KW-0411">Iron-sulfur</keyword>
<evidence type="ECO:0000256" key="4">
    <source>
        <dbReference type="ARBA" id="ARBA00022842"/>
    </source>
</evidence>
<dbReference type="EMBL" id="JAAYYV010000254">
    <property type="protein sequence ID" value="NLF54692.1"/>
    <property type="molecule type" value="Genomic_DNA"/>
</dbReference>
<dbReference type="PANTHER" id="PTHR42836">
    <property type="entry name" value="7-CARBOXY-7-DEAZAGUANINE SYNTHASE"/>
    <property type="match status" value="1"/>
</dbReference>
<gene>
    <name evidence="8 10" type="primary">queE</name>
    <name evidence="10" type="ORF">GX576_09925</name>
</gene>
<evidence type="ECO:0000313" key="11">
    <source>
        <dbReference type="Proteomes" id="UP000536534"/>
    </source>
</evidence>
<comment type="similarity">
    <text evidence="8">Belongs to the radical SAM superfamily. 7-carboxy-7-deazaguanine synthase family.</text>
</comment>
<name>A0A7X7LWI6_9RHOO</name>
<reference evidence="10 11" key="1">
    <citation type="journal article" date="2020" name="Biotechnol. Biofuels">
        <title>New insights from the biogas microbiome by comprehensive genome-resolved metagenomics of nearly 1600 species originating from multiple anaerobic digesters.</title>
        <authorList>
            <person name="Campanaro S."/>
            <person name="Treu L."/>
            <person name="Rodriguez-R L.M."/>
            <person name="Kovalovszki A."/>
            <person name="Ziels R.M."/>
            <person name="Maus I."/>
            <person name="Zhu X."/>
            <person name="Kougias P.G."/>
            <person name="Basile A."/>
            <person name="Luo G."/>
            <person name="Schluter A."/>
            <person name="Konstantinidis K.T."/>
            <person name="Angelidaki I."/>
        </authorList>
    </citation>
    <scope>NUCLEOTIDE SEQUENCE [LARGE SCALE GENOMIC DNA]</scope>
    <source>
        <strain evidence="10">AS06rmzACSIP_256</strain>
    </source>
</reference>
<feature type="binding site" evidence="8">
    <location>
        <begin position="47"/>
        <end position="49"/>
    </location>
    <ligand>
        <name>S-adenosyl-L-methionine</name>
        <dbReference type="ChEBI" id="CHEBI:59789"/>
    </ligand>
</feature>
<dbReference type="InterPro" id="IPR027621">
    <property type="entry name" value="rSAM_QueE_gams"/>
</dbReference>
<keyword evidence="3 8" id="KW-0479">Metal-binding</keyword>
<dbReference type="InterPro" id="IPR024924">
    <property type="entry name" value="7-CO-7-deazaguanine_synth-like"/>
</dbReference>
<feature type="binding site" evidence="8">
    <location>
        <position position="80"/>
    </location>
    <ligand>
        <name>substrate</name>
    </ligand>
</feature>
<dbReference type="PIRSF" id="PIRSF000370">
    <property type="entry name" value="QueE"/>
    <property type="match status" value="1"/>
</dbReference>
<dbReference type="GO" id="GO:1904047">
    <property type="term" value="F:S-adenosyl-L-methionine binding"/>
    <property type="evidence" value="ECO:0007669"/>
    <property type="project" value="UniProtKB-UniRule"/>
</dbReference>
<dbReference type="NCBIfam" id="TIGR04349">
    <property type="entry name" value="rSAM_QueE_gams"/>
    <property type="match status" value="1"/>
</dbReference>
<proteinExistence type="inferred from homology"/>
<dbReference type="Proteomes" id="UP000536534">
    <property type="component" value="Unassembled WGS sequence"/>
</dbReference>
<evidence type="ECO:0000256" key="8">
    <source>
        <dbReference type="HAMAP-Rule" id="MF_00917"/>
    </source>
</evidence>
<comment type="caution">
    <text evidence="8">Lacks conserved residue(s) required for the propagation of feature annotation.</text>
</comment>
<feature type="binding site" evidence="8">
    <location>
        <position position="82"/>
    </location>
    <ligand>
        <name>S-adenosyl-L-methionine</name>
        <dbReference type="ChEBI" id="CHEBI:59789"/>
    </ligand>
</feature>
<dbReference type="Pfam" id="PF04055">
    <property type="entry name" value="Radical_SAM"/>
    <property type="match status" value="1"/>
</dbReference>
<sequence length="222" mass="24383">MTTTVVADGAVRLRITEIFASVQGESTRVGLPTVFVRLTGCPLRCSWCDTAYAFQGGHTRELGAVLEDVARHGLRHVCVTGGEPLAQKGCLALLTALCDAGYSVSLETSGALDISGVDQRVARIVDLKAPGSGEEARNRLQNLALLGPQDELKFVLADEADYAWARRQLAEHRLAGRCELLFSPVEGRLEPARLAEWIVRDRLPVRFQLQLHKILWNDVRGR</sequence>
<comment type="cofactor">
    <cofactor evidence="8">
        <name>Mg(2+)</name>
        <dbReference type="ChEBI" id="CHEBI:18420"/>
    </cofactor>
</comment>
<keyword evidence="5 8" id="KW-0408">Iron</keyword>
<evidence type="ECO:0000259" key="9">
    <source>
        <dbReference type="PROSITE" id="PS51918"/>
    </source>
</evidence>
<dbReference type="HAMAP" id="MF_00917">
    <property type="entry name" value="QueE"/>
    <property type="match status" value="1"/>
</dbReference>
<evidence type="ECO:0000256" key="5">
    <source>
        <dbReference type="ARBA" id="ARBA00023004"/>
    </source>
</evidence>
<evidence type="ECO:0000313" key="10">
    <source>
        <dbReference type="EMBL" id="NLF54692.1"/>
    </source>
</evidence>
<dbReference type="GO" id="GO:0000287">
    <property type="term" value="F:magnesium ion binding"/>
    <property type="evidence" value="ECO:0007669"/>
    <property type="project" value="UniProtKB-UniRule"/>
</dbReference>
<keyword evidence="8" id="KW-0671">Queuosine biosynthesis</keyword>
<evidence type="ECO:0000256" key="3">
    <source>
        <dbReference type="ARBA" id="ARBA00022723"/>
    </source>
</evidence>
<evidence type="ECO:0000256" key="1">
    <source>
        <dbReference type="ARBA" id="ARBA00022485"/>
    </source>
</evidence>
<keyword evidence="7 8" id="KW-0456">Lyase</keyword>
<dbReference type="InterPro" id="IPR007197">
    <property type="entry name" value="rSAM"/>
</dbReference>
<dbReference type="Gene3D" id="3.20.20.70">
    <property type="entry name" value="Aldolase class I"/>
    <property type="match status" value="1"/>
</dbReference>
<feature type="binding site" evidence="8">
    <location>
        <position position="48"/>
    </location>
    <ligand>
        <name>[4Fe-4S] cluster</name>
        <dbReference type="ChEBI" id="CHEBI:49883"/>
        <note>4Fe-4S-S-AdoMet</note>
    </ligand>
</feature>
<comment type="pathway">
    <text evidence="8">Purine metabolism; 7-cyano-7-deazaguanine biosynthesis.</text>
</comment>
<dbReference type="InterPro" id="IPR013785">
    <property type="entry name" value="Aldolase_TIM"/>
</dbReference>
<feature type="domain" description="Radical SAM core" evidence="9">
    <location>
        <begin position="28"/>
        <end position="218"/>
    </location>
</feature>
<feature type="binding site" evidence="8">
    <location>
        <position position="45"/>
    </location>
    <ligand>
        <name>[4Fe-4S] cluster</name>
        <dbReference type="ChEBI" id="CHEBI:49883"/>
        <note>4Fe-4S-S-AdoMet</note>
    </ligand>
</feature>
<dbReference type="InterPro" id="IPR058240">
    <property type="entry name" value="rSAM_sf"/>
</dbReference>
<keyword evidence="4 8" id="KW-0460">Magnesium</keyword>
<organism evidence="10 11">
    <name type="scientific">Thauera phenolivorans</name>
    <dbReference type="NCBI Taxonomy" id="1792543"/>
    <lineage>
        <taxon>Bacteria</taxon>
        <taxon>Pseudomonadati</taxon>
        <taxon>Pseudomonadota</taxon>
        <taxon>Betaproteobacteria</taxon>
        <taxon>Rhodocyclales</taxon>
        <taxon>Zoogloeaceae</taxon>
        <taxon>Thauera</taxon>
    </lineage>
</organism>
<feature type="binding site" evidence="8">
    <location>
        <begin position="22"/>
        <end position="24"/>
    </location>
    <ligand>
        <name>substrate</name>
    </ligand>
</feature>
<protein>
    <recommendedName>
        <fullName evidence="8">7-carboxy-7-deazaguanine synthase</fullName>
        <shortName evidence="8">CDG synthase</shortName>
        <ecNumber evidence="8">4.3.99.3</ecNumber>
    </recommendedName>
    <alternativeName>
        <fullName evidence="8">Queuosine biosynthesis protein QueE</fullName>
    </alternativeName>
</protein>
<dbReference type="PANTHER" id="PTHR42836:SF1">
    <property type="entry name" value="7-CARBOXY-7-DEAZAGUANINE SYNTHASE"/>
    <property type="match status" value="1"/>
</dbReference>
<dbReference type="GO" id="GO:0016840">
    <property type="term" value="F:carbon-nitrogen lyase activity"/>
    <property type="evidence" value="ECO:0007669"/>
    <property type="project" value="UniProtKB-UniRule"/>
</dbReference>
<dbReference type="EC" id="4.3.99.3" evidence="8"/>
<feature type="binding site" evidence="8">
    <location>
        <position position="50"/>
    </location>
    <ligand>
        <name>Mg(2+)</name>
        <dbReference type="ChEBI" id="CHEBI:18420"/>
    </ligand>
</feature>
<dbReference type="GO" id="GO:0051539">
    <property type="term" value="F:4 iron, 4 sulfur cluster binding"/>
    <property type="evidence" value="ECO:0007669"/>
    <property type="project" value="UniProtKB-UniRule"/>
</dbReference>
<keyword evidence="1 8" id="KW-0004">4Fe-4S</keyword>
<comment type="cofactor">
    <cofactor evidence="8">
        <name>S-adenosyl-L-methionine</name>
        <dbReference type="ChEBI" id="CHEBI:59789"/>
    </cofactor>
    <text evidence="8">Binds 1 S-adenosyl-L-methionine per subunit.</text>
</comment>